<dbReference type="PATRIC" id="fig|178901.16.peg.2311"/>
<sequence length="72" mass="8011">MDLVISAAPLRQSCPGVRKLDRFTAWREGAEAIYLRPDVVRVVSDRDVRGARLWVMKPGGHGMPTLPLAPEE</sequence>
<gene>
    <name evidence="1" type="ORF">Amal_02164</name>
</gene>
<dbReference type="Proteomes" id="UP000077349">
    <property type="component" value="Unassembled WGS sequence"/>
</dbReference>
<evidence type="ECO:0000313" key="1">
    <source>
        <dbReference type="EMBL" id="OAG76391.1"/>
    </source>
</evidence>
<comment type="caution">
    <text evidence="1">The sequence shown here is derived from an EMBL/GenBank/DDBJ whole genome shotgun (WGS) entry which is preliminary data.</text>
</comment>
<name>A0A177G9B2_9PROT</name>
<organism evidence="1 2">
    <name type="scientific">Acetobacter malorum</name>
    <dbReference type="NCBI Taxonomy" id="178901"/>
    <lineage>
        <taxon>Bacteria</taxon>
        <taxon>Pseudomonadati</taxon>
        <taxon>Pseudomonadota</taxon>
        <taxon>Alphaproteobacteria</taxon>
        <taxon>Acetobacterales</taxon>
        <taxon>Acetobacteraceae</taxon>
        <taxon>Acetobacter</taxon>
    </lineage>
</organism>
<accession>A0A177G9B2</accession>
<reference evidence="1 2" key="1">
    <citation type="submission" date="2016-03" db="EMBL/GenBank/DDBJ databases">
        <title>Draft genome sequence of Acetobacter malorum CECT 7742, a strain isolated from strawberry vinegar.</title>
        <authorList>
            <person name="Sainz F."/>
            <person name="Mas A."/>
            <person name="Torija M.J."/>
        </authorList>
    </citation>
    <scope>NUCLEOTIDE SEQUENCE [LARGE SCALE GENOMIC DNA]</scope>
    <source>
        <strain evidence="1 2">CECT 7742</strain>
    </source>
</reference>
<evidence type="ECO:0000313" key="2">
    <source>
        <dbReference type="Proteomes" id="UP000077349"/>
    </source>
</evidence>
<proteinExistence type="predicted"/>
<dbReference type="AlphaFoldDB" id="A0A177G9B2"/>
<protein>
    <submittedName>
        <fullName evidence="1">DNA internalization-related competence protein ComEC/Rec2</fullName>
    </submittedName>
</protein>
<dbReference type="EMBL" id="LVHD01000018">
    <property type="protein sequence ID" value="OAG76391.1"/>
    <property type="molecule type" value="Genomic_DNA"/>
</dbReference>